<dbReference type="EMBL" id="BMHC01000022">
    <property type="protein sequence ID" value="GGI31970.1"/>
    <property type="molecule type" value="Genomic_DNA"/>
</dbReference>
<feature type="transmembrane region" description="Helical" evidence="1">
    <location>
        <begin position="20"/>
        <end position="41"/>
    </location>
</feature>
<organism evidence="2 5">
    <name type="scientific">Bradyrhizobium guangdongense</name>
    <dbReference type="NCBI Taxonomy" id="1325090"/>
    <lineage>
        <taxon>Bacteria</taxon>
        <taxon>Pseudomonadati</taxon>
        <taxon>Pseudomonadota</taxon>
        <taxon>Alphaproteobacteria</taxon>
        <taxon>Hyphomicrobiales</taxon>
        <taxon>Nitrobacteraceae</taxon>
        <taxon>Bradyrhizobium</taxon>
    </lineage>
</organism>
<dbReference type="AlphaFoldDB" id="A0A410VE63"/>
<keyword evidence="1" id="KW-1133">Transmembrane helix</keyword>
<keyword evidence="4" id="KW-1185">Reference proteome</keyword>
<evidence type="ECO:0000256" key="1">
    <source>
        <dbReference type="SAM" id="Phobius"/>
    </source>
</evidence>
<protein>
    <submittedName>
        <fullName evidence="2">Uncharacterized protein</fullName>
    </submittedName>
</protein>
<dbReference type="EMBL" id="CP030057">
    <property type="protein sequence ID" value="QOZ63017.1"/>
    <property type="molecule type" value="Genomic_DNA"/>
</dbReference>
<keyword evidence="1" id="KW-0472">Membrane</keyword>
<name>A0A410VE63_9BRAD</name>
<reference evidence="3 4" key="2">
    <citation type="submission" date="2018-06" db="EMBL/GenBank/DDBJ databases">
        <title>Comparative genomics of rhizobia nodulating Arachis hypogaea in China.</title>
        <authorList>
            <person name="Li Y."/>
        </authorList>
    </citation>
    <scope>NUCLEOTIDE SEQUENCE [LARGE SCALE GENOMIC DNA]</scope>
    <source>
        <strain evidence="3 4">CCBAU 51658</strain>
    </source>
</reference>
<evidence type="ECO:0000313" key="3">
    <source>
        <dbReference type="EMBL" id="QOZ63017.1"/>
    </source>
</evidence>
<evidence type="ECO:0000313" key="5">
    <source>
        <dbReference type="Proteomes" id="UP000625079"/>
    </source>
</evidence>
<proteinExistence type="predicted"/>
<sequence length="153" mass="16055">MFCGWQLSDGLLILRLAHVVARLGLAMTGAVGATFVAALLMRADLPWFDTVEFTVLLIVLGMTGAYLGIDIPRWPQLQAGPAHRSPAIGLASATGTFLAAGAGLLALYAFVIDETSAPASNLLFGATWMLGVCMQIGAGLAGRRRITQVKGRN</sequence>
<evidence type="ECO:0000313" key="2">
    <source>
        <dbReference type="EMBL" id="GGI31970.1"/>
    </source>
</evidence>
<dbReference type="Proteomes" id="UP000593880">
    <property type="component" value="Chromosome"/>
</dbReference>
<feature type="transmembrane region" description="Helical" evidence="1">
    <location>
        <begin position="122"/>
        <end position="142"/>
    </location>
</feature>
<keyword evidence="1" id="KW-0812">Transmembrane</keyword>
<feature type="transmembrane region" description="Helical" evidence="1">
    <location>
        <begin position="53"/>
        <end position="69"/>
    </location>
</feature>
<evidence type="ECO:0000313" key="4">
    <source>
        <dbReference type="Proteomes" id="UP000593880"/>
    </source>
</evidence>
<dbReference type="Proteomes" id="UP000625079">
    <property type="component" value="Unassembled WGS sequence"/>
</dbReference>
<reference evidence="2" key="3">
    <citation type="submission" date="2022-12" db="EMBL/GenBank/DDBJ databases">
        <authorList>
            <person name="Sun Q."/>
            <person name="Zhou Y."/>
        </authorList>
    </citation>
    <scope>NUCLEOTIDE SEQUENCE</scope>
    <source>
        <strain evidence="2">CGMCC 1.15034</strain>
    </source>
</reference>
<accession>A0A410VE63</accession>
<reference evidence="2" key="1">
    <citation type="journal article" date="2014" name="Int. J. Syst. Evol. Microbiol.">
        <title>Complete genome sequence of Corynebacterium casei LMG S-19264T (=DSM 44701T), isolated from a smear-ripened cheese.</title>
        <authorList>
            <consortium name="US DOE Joint Genome Institute (JGI-PGF)"/>
            <person name="Walter F."/>
            <person name="Albersmeier A."/>
            <person name="Kalinowski J."/>
            <person name="Ruckert C."/>
        </authorList>
    </citation>
    <scope>NUCLEOTIDE SEQUENCE</scope>
    <source>
        <strain evidence="2">CGMCC 1.15034</strain>
    </source>
</reference>
<gene>
    <name evidence="2" type="ORF">GCM10010987_67110</name>
    <name evidence="3" type="ORF">XH86_33005</name>
</gene>
<feature type="transmembrane region" description="Helical" evidence="1">
    <location>
        <begin position="90"/>
        <end position="110"/>
    </location>
</feature>